<protein>
    <recommendedName>
        <fullName evidence="4">Lipoprotein</fullName>
    </recommendedName>
</protein>
<evidence type="ECO:0008006" key="4">
    <source>
        <dbReference type="Google" id="ProtNLM"/>
    </source>
</evidence>
<reference evidence="3" key="1">
    <citation type="journal article" date="2010" name="Antimicrob. Agents Chemother.">
        <title>Origin and Molecular Evolution of the Determinant of Methicillin Resistance in Staphylococci.</title>
        <authorList>
            <person name="Tsubakishita S."/>
            <person name="Kuwahara-Arai K."/>
            <person name="Sasaki T."/>
            <person name="Hiramatsu K."/>
        </authorList>
    </citation>
    <scope>NUCLEOTIDE SEQUENCE</scope>
    <source>
        <strain evidence="3">ATCC 29062</strain>
    </source>
</reference>
<dbReference type="AlphaFoldDB" id="E0D4Y0"/>
<evidence type="ECO:0000256" key="2">
    <source>
        <dbReference type="SAM" id="SignalP"/>
    </source>
</evidence>
<organism evidence="3">
    <name type="scientific">Mammaliicoccus sciuri</name>
    <name type="common">Staphylococcus sciuri</name>
    <dbReference type="NCBI Taxonomy" id="1296"/>
    <lineage>
        <taxon>Bacteria</taxon>
        <taxon>Bacillati</taxon>
        <taxon>Bacillota</taxon>
        <taxon>Bacilli</taxon>
        <taxon>Bacillales</taxon>
        <taxon>Staphylococcaceae</taxon>
        <taxon>Mammaliicoccus</taxon>
    </lineage>
</organism>
<feature type="compositionally biased region" description="Polar residues" evidence="1">
    <location>
        <begin position="31"/>
        <end position="43"/>
    </location>
</feature>
<sequence>MILLKKQLFSGFVLMSVVALSGCSFSIGGDSNNSKSSENAQKGESQDNQSNDSSNNEDNSNESGIKDESNITEQQSIAMAMLDPSVEDDIVTGDELLSGKYTQTFGAGEKKERNIDTLELAESPELNKMKNKPNGMKFYSLNATKGSYATIVGVNKDEVVYIKTQSAVQDFNDVIDDGTVDRLNIADLYKKYKDNRKVSNVASKIEYVDPLPSNDDSDDNKTSNENVNSDEYYAKVWLTALPSYRNMDESEMNAELEFNNLEGEYLNPYNKANTVKYPKGVYRLAGSPTAAGHVVYKNNGDGTISIYNVPSHFHDERWLEDDDYSQKESEKILNNPKVIKLYDASDEQIARTVKMFDGTSSIDDGADSDDDSNSEKVTRENVIDKVESYEGETLDTDKYTFKEPEKTEEGKWGFSFEDKDGNLAGSYIIDDDGKVTEYDEDGEEVGSGY</sequence>
<evidence type="ECO:0000256" key="1">
    <source>
        <dbReference type="SAM" id="MobiDB-lite"/>
    </source>
</evidence>
<name>E0D4Y0_MAMSC</name>
<dbReference type="PROSITE" id="PS51257">
    <property type="entry name" value="PROKAR_LIPOPROTEIN"/>
    <property type="match status" value="1"/>
</dbReference>
<proteinExistence type="predicted"/>
<feature type="region of interest" description="Disordered" evidence="1">
    <location>
        <begin position="358"/>
        <end position="379"/>
    </location>
</feature>
<feature type="compositionally biased region" description="Low complexity" evidence="1">
    <location>
        <begin position="46"/>
        <end position="63"/>
    </location>
</feature>
<dbReference type="EMBL" id="AB547234">
    <property type="protein sequence ID" value="BAJ15064.1"/>
    <property type="molecule type" value="Genomic_DNA"/>
</dbReference>
<accession>E0D4Y0</accession>
<keyword evidence="2" id="KW-0732">Signal</keyword>
<feature type="chain" id="PRO_5038812984" description="Lipoprotein" evidence="2">
    <location>
        <begin position="22"/>
        <end position="449"/>
    </location>
</feature>
<evidence type="ECO:0000313" key="3">
    <source>
        <dbReference type="EMBL" id="BAJ15064.1"/>
    </source>
</evidence>
<feature type="region of interest" description="Disordered" evidence="1">
    <location>
        <begin position="31"/>
        <end position="67"/>
    </location>
</feature>
<feature type="signal peptide" evidence="2">
    <location>
        <begin position="1"/>
        <end position="21"/>
    </location>
</feature>